<gene>
    <name evidence="1" type="ORF">PRRU23_11160</name>
</gene>
<dbReference type="AlphaFoldDB" id="A0AA37MIT5"/>
<dbReference type="PANTHER" id="PTHR11803">
    <property type="entry name" value="2-IMINOBUTANOATE/2-IMINOPROPANOATE DEAMINASE RIDA"/>
    <property type="match status" value="1"/>
</dbReference>
<dbReference type="InterPro" id="IPR006175">
    <property type="entry name" value="YjgF/YER057c/UK114"/>
</dbReference>
<organism evidence="1 2">
    <name type="scientific">Segatella bryantii</name>
    <name type="common">Prevotella bryantii</name>
    <dbReference type="NCBI Taxonomy" id="77095"/>
    <lineage>
        <taxon>Bacteria</taxon>
        <taxon>Pseudomonadati</taxon>
        <taxon>Bacteroidota</taxon>
        <taxon>Bacteroidia</taxon>
        <taxon>Bacteroidales</taxon>
        <taxon>Prevotellaceae</taxon>
        <taxon>Segatella</taxon>
    </lineage>
</organism>
<dbReference type="EMBL" id="BPTR01000001">
    <property type="protein sequence ID" value="GJG27416.1"/>
    <property type="molecule type" value="Genomic_DNA"/>
</dbReference>
<dbReference type="GO" id="GO:0005829">
    <property type="term" value="C:cytosol"/>
    <property type="evidence" value="ECO:0007669"/>
    <property type="project" value="TreeGrafter"/>
</dbReference>
<dbReference type="PANTHER" id="PTHR11803:SF39">
    <property type="entry name" value="2-IMINOBUTANOATE_2-IMINOPROPANOATE DEAMINASE"/>
    <property type="match status" value="1"/>
</dbReference>
<dbReference type="GO" id="GO:0019239">
    <property type="term" value="F:deaminase activity"/>
    <property type="evidence" value="ECO:0007669"/>
    <property type="project" value="TreeGrafter"/>
</dbReference>
<accession>A0AA37MIT5</accession>
<reference evidence="1" key="1">
    <citation type="submission" date="2021-08" db="EMBL/GenBank/DDBJ databases">
        <title>Prevotella lacticifex sp. nov., isolated from rumen of cow.</title>
        <authorList>
            <person name="Shinkai T."/>
            <person name="Ikeyama N."/>
            <person name="Kumagai M."/>
            <person name="Ohmori H."/>
            <person name="Sakamoto M."/>
            <person name="Ohkuma M."/>
            <person name="Mitsumori M."/>
        </authorList>
    </citation>
    <scope>NUCLEOTIDE SEQUENCE</scope>
    <source>
        <strain evidence="1">DSM 11371</strain>
    </source>
</reference>
<name>A0AA37MIT5_SEGBR</name>
<sequence length="380" mass="43857">MNKKIQFVNGDVDIKIFAFTSENDFDEYMCMFTVTNTKLTFNQQVTQLLESYKKLTTQGYSKELPNLHQAEICFKRYYLSDISNQIDELKSITGQEDFPVSIVQQAPLKGCKICMWTYMMTNIQKEQISKNTYMISHHGYDEIWTTQNTAEGANSYIQTKKIFKEYAKTLRKHKCTLANDCIRTWLYVNDIDNQYAGVVKARNEVFDEEGLTENTHYIASTGIGGRDTCSDIYCKLNALSIRGLNPNQKHYLYALDYLNRTSEYGVRFERGTYIDYCQRRKVFISGTASIDHLGNILHIGDIKGQVNRMLENINALLHEAQCNFNDIAEMTVYLRDIADYTVVKEMLIEKLPDTPLIIVHAPVCRPGWLIESECLALKNI</sequence>
<dbReference type="Pfam" id="PF01042">
    <property type="entry name" value="Ribonuc_L-PSP"/>
    <property type="match status" value="1"/>
</dbReference>
<dbReference type="Proteomes" id="UP000887043">
    <property type="component" value="Unassembled WGS sequence"/>
</dbReference>
<evidence type="ECO:0000313" key="2">
    <source>
        <dbReference type="Proteomes" id="UP000887043"/>
    </source>
</evidence>
<evidence type="ECO:0008006" key="3">
    <source>
        <dbReference type="Google" id="ProtNLM"/>
    </source>
</evidence>
<evidence type="ECO:0000313" key="1">
    <source>
        <dbReference type="EMBL" id="GJG27416.1"/>
    </source>
</evidence>
<dbReference type="SUPFAM" id="SSF55298">
    <property type="entry name" value="YjgF-like"/>
    <property type="match status" value="1"/>
</dbReference>
<dbReference type="RefSeq" id="WP_074802919.1">
    <property type="nucleotide sequence ID" value="NZ_BPTR01000001.1"/>
</dbReference>
<proteinExistence type="predicted"/>
<comment type="caution">
    <text evidence="1">The sequence shown here is derived from an EMBL/GenBank/DDBJ whole genome shotgun (WGS) entry which is preliminary data.</text>
</comment>
<dbReference type="Gene3D" id="3.30.1330.40">
    <property type="entry name" value="RutC-like"/>
    <property type="match status" value="2"/>
</dbReference>
<dbReference type="InterPro" id="IPR035959">
    <property type="entry name" value="RutC-like_sf"/>
</dbReference>
<protein>
    <recommendedName>
        <fullName evidence="3">Translation initiation inhibitor</fullName>
    </recommendedName>
</protein>